<evidence type="ECO:0000313" key="3">
    <source>
        <dbReference type="Proteomes" id="UP000829476"/>
    </source>
</evidence>
<organism evidence="2 3">
    <name type="scientific">Zhouia spongiae</name>
    <dbReference type="NCBI Taxonomy" id="2202721"/>
    <lineage>
        <taxon>Bacteria</taxon>
        <taxon>Pseudomonadati</taxon>
        <taxon>Bacteroidota</taxon>
        <taxon>Flavobacteriia</taxon>
        <taxon>Flavobacteriales</taxon>
        <taxon>Flavobacteriaceae</taxon>
        <taxon>Zhouia</taxon>
    </lineage>
</organism>
<sequence length="137" mass="15928">MPLTSCSSDDDNGGQDPIIGKWKMVKSITEHFEGENKTSENEKDLNEYYEEFEFKNDNSVVNTEYYPSSEDPQDKDVFHGTYVMEGNELVITYKYENEDDDVYEYTYSVSGNKLILVSSQEYGEQRKDVSTDTFEKQ</sequence>
<reference evidence="2 3" key="1">
    <citation type="journal article" date="2018" name="Int. J. Syst. Evol. Microbiol.">
        <title>Zhouia spongiae sp. nov., isolated from a marine sponge.</title>
        <authorList>
            <person name="Zhuang L."/>
            <person name="Lin B."/>
            <person name="Qin F."/>
            <person name="Luo L."/>
        </authorList>
    </citation>
    <scope>NUCLEOTIDE SEQUENCE [LARGE SCALE GENOMIC DNA]</scope>
    <source>
        <strain evidence="2 3">HN-Y44</strain>
    </source>
</reference>
<dbReference type="Pfam" id="PF13648">
    <property type="entry name" value="Lipocalin_4"/>
    <property type="match status" value="1"/>
</dbReference>
<dbReference type="Proteomes" id="UP000829476">
    <property type="component" value="Chromosome"/>
</dbReference>
<gene>
    <name evidence="2" type="ORF">MQE36_01580</name>
</gene>
<proteinExistence type="predicted"/>
<evidence type="ECO:0000259" key="1">
    <source>
        <dbReference type="Pfam" id="PF13648"/>
    </source>
</evidence>
<name>A0ABY3YMM0_9FLAO</name>
<dbReference type="RefSeq" id="WP_242937452.1">
    <property type="nucleotide sequence ID" value="NZ_CP094326.1"/>
</dbReference>
<dbReference type="InterPro" id="IPR024311">
    <property type="entry name" value="Lipocalin-like"/>
</dbReference>
<accession>A0ABY3YMM0</accession>
<keyword evidence="3" id="KW-1185">Reference proteome</keyword>
<protein>
    <submittedName>
        <fullName evidence="2">Lipocalin family protein</fullName>
    </submittedName>
</protein>
<evidence type="ECO:0000313" key="2">
    <source>
        <dbReference type="EMBL" id="UNY99052.1"/>
    </source>
</evidence>
<dbReference type="EMBL" id="CP094326">
    <property type="protein sequence ID" value="UNY99052.1"/>
    <property type="molecule type" value="Genomic_DNA"/>
</dbReference>
<feature type="domain" description="Lipocalin-like" evidence="1">
    <location>
        <begin position="18"/>
        <end position="116"/>
    </location>
</feature>